<keyword evidence="2" id="KW-1185">Reference proteome</keyword>
<evidence type="ECO:0000313" key="1">
    <source>
        <dbReference type="EMBL" id="KAK3929523.1"/>
    </source>
</evidence>
<dbReference type="EMBL" id="JAHWGI010001401">
    <property type="protein sequence ID" value="KAK3929523.1"/>
    <property type="molecule type" value="Genomic_DNA"/>
</dbReference>
<evidence type="ECO:0000313" key="2">
    <source>
        <dbReference type="Proteomes" id="UP001219518"/>
    </source>
</evidence>
<accession>A0AAE1LRL3</accession>
<dbReference type="Proteomes" id="UP001219518">
    <property type="component" value="Unassembled WGS sequence"/>
</dbReference>
<name>A0AAE1LRL3_9NEOP</name>
<dbReference type="AlphaFoldDB" id="A0AAE1LRL3"/>
<protein>
    <submittedName>
        <fullName evidence="1">Autophagy-related protein 2</fullName>
    </submittedName>
</protein>
<gene>
    <name evidence="1" type="ORF">KUF71_003530</name>
</gene>
<reference evidence="1" key="1">
    <citation type="submission" date="2021-07" db="EMBL/GenBank/DDBJ databases">
        <authorList>
            <person name="Catto M.A."/>
            <person name="Jacobson A."/>
            <person name="Kennedy G."/>
            <person name="Labadie P."/>
            <person name="Hunt B.G."/>
            <person name="Srinivasan R."/>
        </authorList>
    </citation>
    <scope>NUCLEOTIDE SEQUENCE</scope>
    <source>
        <strain evidence="1">PL_HMW_Pooled</strain>
        <tissue evidence="1">Head</tissue>
    </source>
</reference>
<reference evidence="1" key="2">
    <citation type="journal article" date="2023" name="BMC Genomics">
        <title>Pest status, molecular evolution, and epigenetic factors derived from the genome assembly of Frankliniella fusca, a thysanopteran phytovirus vector.</title>
        <authorList>
            <person name="Catto M.A."/>
            <person name="Labadie P.E."/>
            <person name="Jacobson A.L."/>
            <person name="Kennedy G.G."/>
            <person name="Srinivasan R."/>
            <person name="Hunt B.G."/>
        </authorList>
    </citation>
    <scope>NUCLEOTIDE SEQUENCE</scope>
    <source>
        <strain evidence="1">PL_HMW_Pooled</strain>
    </source>
</reference>
<comment type="caution">
    <text evidence="1">The sequence shown here is derived from an EMBL/GenBank/DDBJ whole genome shotgun (WGS) entry which is preliminary data.</text>
</comment>
<proteinExistence type="predicted"/>
<organism evidence="1 2">
    <name type="scientific">Frankliniella fusca</name>
    <dbReference type="NCBI Taxonomy" id="407009"/>
    <lineage>
        <taxon>Eukaryota</taxon>
        <taxon>Metazoa</taxon>
        <taxon>Ecdysozoa</taxon>
        <taxon>Arthropoda</taxon>
        <taxon>Hexapoda</taxon>
        <taxon>Insecta</taxon>
        <taxon>Pterygota</taxon>
        <taxon>Neoptera</taxon>
        <taxon>Paraneoptera</taxon>
        <taxon>Thysanoptera</taxon>
        <taxon>Terebrantia</taxon>
        <taxon>Thripoidea</taxon>
        <taxon>Thripidae</taxon>
        <taxon>Frankliniella</taxon>
    </lineage>
</organism>
<sequence>MKDPRGVERGACKNCECTAYELEAGATRAACSYCECPPTAHHATGVMETSNSSSNTSKEAIISPNSSIVETVTSINSSTPTEPQASTSDIVTLGLENVSDPFLKSLLIQQSTSDEPNTDETFLPVKLPRNCEIALKKREVDHKVKSKIVREVISNLIGHDQTSTKCLEKAAKKMVTKWSPLQDVHDPDNEGLVCM</sequence>